<dbReference type="EMBL" id="JABSTU010000011">
    <property type="protein sequence ID" value="KAH8009364.1"/>
    <property type="molecule type" value="Genomic_DNA"/>
</dbReference>
<keyword evidence="2" id="KW-0472">Membrane</keyword>
<proteinExistence type="predicted"/>
<reference evidence="3" key="2">
    <citation type="submission" date="2021-09" db="EMBL/GenBank/DDBJ databases">
        <authorList>
            <person name="Jia N."/>
            <person name="Wang J."/>
            <person name="Shi W."/>
            <person name="Du L."/>
            <person name="Sun Y."/>
            <person name="Zhan W."/>
            <person name="Jiang J."/>
            <person name="Wang Q."/>
            <person name="Zhang B."/>
            <person name="Ji P."/>
            <person name="Sakyi L.B."/>
            <person name="Cui X."/>
            <person name="Yuan T."/>
            <person name="Jiang B."/>
            <person name="Yang W."/>
            <person name="Lam T.T.-Y."/>
            <person name="Chang Q."/>
            <person name="Ding S."/>
            <person name="Wang X."/>
            <person name="Zhu J."/>
            <person name="Ruan X."/>
            <person name="Zhao L."/>
            <person name="Wei J."/>
            <person name="Que T."/>
            <person name="Du C."/>
            <person name="Cheng J."/>
            <person name="Dai P."/>
            <person name="Han X."/>
            <person name="Huang E."/>
            <person name="Gao Y."/>
            <person name="Liu J."/>
            <person name="Shao H."/>
            <person name="Ye R."/>
            <person name="Li L."/>
            <person name="Wei W."/>
            <person name="Wang X."/>
            <person name="Wang C."/>
            <person name="Huo Q."/>
            <person name="Li W."/>
            <person name="Guo W."/>
            <person name="Chen H."/>
            <person name="Chen S."/>
            <person name="Zhou L."/>
            <person name="Zhou L."/>
            <person name="Ni X."/>
            <person name="Tian J."/>
            <person name="Zhou Y."/>
            <person name="Sheng Y."/>
            <person name="Liu T."/>
            <person name="Pan Y."/>
            <person name="Xia L."/>
            <person name="Li J."/>
            <person name="Zhao F."/>
            <person name="Cao W."/>
        </authorList>
    </citation>
    <scope>NUCLEOTIDE SEQUENCE</scope>
    <source>
        <strain evidence="3">Rmic-2018</strain>
        <tissue evidence="3">Larvae</tissue>
    </source>
</reference>
<feature type="compositionally biased region" description="Polar residues" evidence="1">
    <location>
        <begin position="49"/>
        <end position="72"/>
    </location>
</feature>
<gene>
    <name evidence="3" type="ORF">HPB51_015687</name>
</gene>
<evidence type="ECO:0000256" key="1">
    <source>
        <dbReference type="SAM" id="MobiDB-lite"/>
    </source>
</evidence>
<protein>
    <submittedName>
        <fullName evidence="3">Uncharacterized protein</fullName>
    </submittedName>
</protein>
<comment type="caution">
    <text evidence="3">The sequence shown here is derived from an EMBL/GenBank/DDBJ whole genome shotgun (WGS) entry which is preliminary data.</text>
</comment>
<feature type="compositionally biased region" description="Basic and acidic residues" evidence="1">
    <location>
        <begin position="216"/>
        <end position="231"/>
    </location>
</feature>
<evidence type="ECO:0000313" key="3">
    <source>
        <dbReference type="EMBL" id="KAH8009364.1"/>
    </source>
</evidence>
<feature type="region of interest" description="Disordered" evidence="1">
    <location>
        <begin position="280"/>
        <end position="311"/>
    </location>
</feature>
<name>A0A9J6D5J2_RHIMP</name>
<evidence type="ECO:0000256" key="2">
    <source>
        <dbReference type="SAM" id="Phobius"/>
    </source>
</evidence>
<keyword evidence="2" id="KW-1133">Transmembrane helix</keyword>
<keyword evidence="4" id="KW-1185">Reference proteome</keyword>
<feature type="compositionally biased region" description="Low complexity" evidence="1">
    <location>
        <begin position="353"/>
        <end position="369"/>
    </location>
</feature>
<dbReference type="Proteomes" id="UP000821866">
    <property type="component" value="Chromosome 9"/>
</dbReference>
<dbReference type="AlphaFoldDB" id="A0A9J6D5J2"/>
<evidence type="ECO:0000313" key="4">
    <source>
        <dbReference type="Proteomes" id="UP000821866"/>
    </source>
</evidence>
<feature type="region of interest" description="Disordered" evidence="1">
    <location>
        <begin position="212"/>
        <end position="240"/>
    </location>
</feature>
<reference evidence="3" key="1">
    <citation type="journal article" date="2020" name="Cell">
        <title>Large-Scale Comparative Analyses of Tick Genomes Elucidate Their Genetic Diversity and Vector Capacities.</title>
        <authorList>
            <consortium name="Tick Genome and Microbiome Consortium (TIGMIC)"/>
            <person name="Jia N."/>
            <person name="Wang J."/>
            <person name="Shi W."/>
            <person name="Du L."/>
            <person name="Sun Y."/>
            <person name="Zhan W."/>
            <person name="Jiang J.F."/>
            <person name="Wang Q."/>
            <person name="Zhang B."/>
            <person name="Ji P."/>
            <person name="Bell-Sakyi L."/>
            <person name="Cui X.M."/>
            <person name="Yuan T.T."/>
            <person name="Jiang B.G."/>
            <person name="Yang W.F."/>
            <person name="Lam T.T."/>
            <person name="Chang Q.C."/>
            <person name="Ding S.J."/>
            <person name="Wang X.J."/>
            <person name="Zhu J.G."/>
            <person name="Ruan X.D."/>
            <person name="Zhao L."/>
            <person name="Wei J.T."/>
            <person name="Ye R.Z."/>
            <person name="Que T.C."/>
            <person name="Du C.H."/>
            <person name="Zhou Y.H."/>
            <person name="Cheng J.X."/>
            <person name="Dai P.F."/>
            <person name="Guo W.B."/>
            <person name="Han X.H."/>
            <person name="Huang E.J."/>
            <person name="Li L.F."/>
            <person name="Wei W."/>
            <person name="Gao Y.C."/>
            <person name="Liu J.Z."/>
            <person name="Shao H.Z."/>
            <person name="Wang X."/>
            <person name="Wang C.C."/>
            <person name="Yang T.C."/>
            <person name="Huo Q.B."/>
            <person name="Li W."/>
            <person name="Chen H.Y."/>
            <person name="Chen S.E."/>
            <person name="Zhou L.G."/>
            <person name="Ni X.B."/>
            <person name="Tian J.H."/>
            <person name="Sheng Y."/>
            <person name="Liu T."/>
            <person name="Pan Y.S."/>
            <person name="Xia L.Y."/>
            <person name="Li J."/>
            <person name="Zhao F."/>
            <person name="Cao W.C."/>
        </authorList>
    </citation>
    <scope>NUCLEOTIDE SEQUENCE</scope>
    <source>
        <strain evidence="3">Rmic-2018</strain>
    </source>
</reference>
<organism evidence="3 4">
    <name type="scientific">Rhipicephalus microplus</name>
    <name type="common">Cattle tick</name>
    <name type="synonym">Boophilus microplus</name>
    <dbReference type="NCBI Taxonomy" id="6941"/>
    <lineage>
        <taxon>Eukaryota</taxon>
        <taxon>Metazoa</taxon>
        <taxon>Ecdysozoa</taxon>
        <taxon>Arthropoda</taxon>
        <taxon>Chelicerata</taxon>
        <taxon>Arachnida</taxon>
        <taxon>Acari</taxon>
        <taxon>Parasitiformes</taxon>
        <taxon>Ixodida</taxon>
        <taxon>Ixodoidea</taxon>
        <taxon>Ixodidae</taxon>
        <taxon>Rhipicephalinae</taxon>
        <taxon>Rhipicephalus</taxon>
        <taxon>Boophilus</taxon>
    </lineage>
</organism>
<sequence>MARKRSSAAQQKAVYCMRSDSPQISPFHLAPEWQLPHAKKRNIAHGTAGCSQQVRKTPSHLGGTTTNASTKDGNSHLPVSATERDPTPWPLSFPKLDVPSATPRKARDRLAQCYICKGSSLQVGAFSCDDNTAANSVKQLLLVPLKCEKTNSSSTAPNKIEGLSSVVSSVKRNDVLPQDRDTSETSKSRCMCCCLQSPTNNPRNEEVRLARNQLAHKPENLDPTPEKRYTRMNEQPHNISVNSSLWRSLGHSSESLTPLQRYPAGAPRQQNSIADAASGLSDKEGNLSAPSLPPTDDTKRAHPACGDPPSKACSCQQLRTRRLDTIATGPGGLLRHYASRVNDGSWRWHSKTETSTTATESSSDTHTTSGNAKSKWPFRATCLVLCLIVAALLSFVTFYAIADAVFTRRRSLVENVDPATIQPLGDEVA</sequence>
<feature type="transmembrane region" description="Helical" evidence="2">
    <location>
        <begin position="376"/>
        <end position="402"/>
    </location>
</feature>
<feature type="region of interest" description="Disordered" evidence="1">
    <location>
        <begin position="350"/>
        <end position="373"/>
    </location>
</feature>
<feature type="region of interest" description="Disordered" evidence="1">
    <location>
        <begin position="46"/>
        <end position="96"/>
    </location>
</feature>
<accession>A0A9J6D5J2</accession>
<keyword evidence="2" id="KW-0812">Transmembrane</keyword>